<keyword evidence="3" id="KW-1185">Reference proteome</keyword>
<protein>
    <recommendedName>
        <fullName evidence="4">Lipoprotein</fullName>
    </recommendedName>
</protein>
<accession>A0ABV9GVB1</accession>
<proteinExistence type="predicted"/>
<evidence type="ECO:0008006" key="4">
    <source>
        <dbReference type="Google" id="ProtNLM"/>
    </source>
</evidence>
<feature type="signal peptide" evidence="1">
    <location>
        <begin position="1"/>
        <end position="30"/>
    </location>
</feature>
<gene>
    <name evidence="2" type="ORF">ACFO3A_06985</name>
</gene>
<name>A0ABV9GVB1_9BURK</name>
<comment type="caution">
    <text evidence="2">The sequence shown here is derived from an EMBL/GenBank/DDBJ whole genome shotgun (WGS) entry which is preliminary data.</text>
</comment>
<evidence type="ECO:0000256" key="1">
    <source>
        <dbReference type="SAM" id="SignalP"/>
    </source>
</evidence>
<evidence type="ECO:0000313" key="2">
    <source>
        <dbReference type="EMBL" id="MFC4621962.1"/>
    </source>
</evidence>
<evidence type="ECO:0000313" key="3">
    <source>
        <dbReference type="Proteomes" id="UP001595967"/>
    </source>
</evidence>
<feature type="chain" id="PRO_5047225033" description="Lipoprotein" evidence="1">
    <location>
        <begin position="31"/>
        <end position="473"/>
    </location>
</feature>
<keyword evidence="1" id="KW-0732">Signal</keyword>
<reference evidence="3" key="1">
    <citation type="journal article" date="2019" name="Int. J. Syst. Evol. Microbiol.">
        <title>The Global Catalogue of Microorganisms (GCM) 10K type strain sequencing project: providing services to taxonomists for standard genome sequencing and annotation.</title>
        <authorList>
            <consortium name="The Broad Institute Genomics Platform"/>
            <consortium name="The Broad Institute Genome Sequencing Center for Infectious Disease"/>
            <person name="Wu L."/>
            <person name="Ma J."/>
        </authorList>
    </citation>
    <scope>NUCLEOTIDE SEQUENCE [LARGE SCALE GENOMIC DNA]</scope>
    <source>
        <strain evidence="3">JCM 11650</strain>
    </source>
</reference>
<sequence length="473" mass="51141">MNTFNFKAPIYWSGMAGVLLLSGCSSTLTATDYLERAEAATSCSKAIDYFQTALMRAAVEKPPNLKDVVRAAQGIQTRMPSCEENPESNLRALGFAAITSFQELEKEPALLQLYRDYALAHPDARLNPYSIRQATIIAEKEKLPLAQDLAQLMIERGIWNYVDAVEAQEIFSGQPLPTLEALLPKIKIATDHARQATQSNNYYCEFDNCRTSSTSTGYDYAQERRLRGQYRRAYAQSLEQQGLGQSTRVRIAYALANQDEADAVAHERQQAAYAQQTISPGTSSQSRSNGVNAALMALGTIGAAADPKNAAAWSALAGAADTTPSINYNAANVQPLPISGDNKKVVPGVNHCVKLTPSPHGAKSLIFRNSCSFPVEVAYCYQSTQGASQNTIRLWGLRVCGNGTMGVQIDAMKHVSAVYPGNGSAVTFVACRFNHGASGSVMSEPIWKGASLSVACYEPEKAAPESSRTRGVR</sequence>
<organism evidence="2 3">
    <name type="scientific">Comamonas nitrativorans</name>
    <dbReference type="NCBI Taxonomy" id="108437"/>
    <lineage>
        <taxon>Bacteria</taxon>
        <taxon>Pseudomonadati</taxon>
        <taxon>Pseudomonadota</taxon>
        <taxon>Betaproteobacteria</taxon>
        <taxon>Burkholderiales</taxon>
        <taxon>Comamonadaceae</taxon>
        <taxon>Comamonas</taxon>
    </lineage>
</organism>
<dbReference type="Proteomes" id="UP001595967">
    <property type="component" value="Unassembled WGS sequence"/>
</dbReference>
<dbReference type="PROSITE" id="PS51257">
    <property type="entry name" value="PROKAR_LIPOPROTEIN"/>
    <property type="match status" value="1"/>
</dbReference>
<dbReference type="RefSeq" id="WP_377725168.1">
    <property type="nucleotide sequence ID" value="NZ_JBHSEW010000005.1"/>
</dbReference>
<dbReference type="EMBL" id="JBHSEW010000005">
    <property type="protein sequence ID" value="MFC4621962.1"/>
    <property type="molecule type" value="Genomic_DNA"/>
</dbReference>